<dbReference type="PANTHER" id="PTHR32282:SF33">
    <property type="entry name" value="PEPTIDOGLYCAN GLYCOSYLTRANSFERASE"/>
    <property type="match status" value="1"/>
</dbReference>
<evidence type="ECO:0000259" key="3">
    <source>
        <dbReference type="Pfam" id="PF00905"/>
    </source>
</evidence>
<dbReference type="Gene3D" id="3.40.710.10">
    <property type="entry name" value="DD-peptidase/beta-lactamase superfamily"/>
    <property type="match status" value="1"/>
</dbReference>
<protein>
    <submittedName>
        <fullName evidence="4">Transpeptidase</fullName>
    </submittedName>
</protein>
<feature type="non-terminal residue" evidence="4">
    <location>
        <position position="162"/>
    </location>
</feature>
<dbReference type="GO" id="GO:0008658">
    <property type="term" value="F:penicillin binding"/>
    <property type="evidence" value="ECO:0007669"/>
    <property type="project" value="InterPro"/>
</dbReference>
<keyword evidence="2" id="KW-0808">Transferase</keyword>
<dbReference type="InterPro" id="IPR050396">
    <property type="entry name" value="Glycosyltr_51/Transpeptidase"/>
</dbReference>
<dbReference type="GO" id="GO:0009252">
    <property type="term" value="P:peptidoglycan biosynthetic process"/>
    <property type="evidence" value="ECO:0007669"/>
    <property type="project" value="TreeGrafter"/>
</dbReference>
<sequence>RFLGVITFREALRGSRNVPAVRILDGIGVEKVIDLGYRMGIRAPIPANLSIALGAVDASPLEMAEFYSVIANKGTRITPSAIKLVKNANGDVLEDRRRISGRRVLSEQTALGLISMLTDVVNSGTGTNAQVAGWPIAGKTGTTDTLPRRLVCGISPYFTLTV</sequence>
<organism evidence="4">
    <name type="scientific">uncultured Thermodesulfovibrio sp</name>
    <dbReference type="NCBI Taxonomy" id="239994"/>
    <lineage>
        <taxon>Bacteria</taxon>
        <taxon>Pseudomonadati</taxon>
        <taxon>Nitrospirota</taxon>
        <taxon>Thermodesulfovibrionia</taxon>
        <taxon>Thermodesulfovibrionales</taxon>
        <taxon>Thermodesulfovibrionaceae</taxon>
        <taxon>Thermodesulfovibrio</taxon>
        <taxon>environmental samples</taxon>
    </lineage>
</organism>
<evidence type="ECO:0000256" key="2">
    <source>
        <dbReference type="ARBA" id="ARBA00022679"/>
    </source>
</evidence>
<keyword evidence="1" id="KW-0328">Glycosyltransferase</keyword>
<feature type="non-terminal residue" evidence="4">
    <location>
        <position position="1"/>
    </location>
</feature>
<reference evidence="4" key="1">
    <citation type="journal article" date="2013" name="Environ. Microbiol.">
        <title>Seasonally variable intestinal metagenomes of the red palm weevil (Rhynchophorus ferrugineus).</title>
        <authorList>
            <person name="Jia S."/>
            <person name="Zhang X."/>
            <person name="Zhang G."/>
            <person name="Yin A."/>
            <person name="Zhang S."/>
            <person name="Li F."/>
            <person name="Wang L."/>
            <person name="Zhao D."/>
            <person name="Yun Q."/>
            <person name="Tala"/>
            <person name="Wang J."/>
            <person name="Sun G."/>
            <person name="Baabdullah M."/>
            <person name="Yu X."/>
            <person name="Hu S."/>
            <person name="Al-Mssallem I.S."/>
            <person name="Yu J."/>
        </authorList>
    </citation>
    <scope>NUCLEOTIDE SEQUENCE</scope>
</reference>
<accession>A0A060BSV1</accession>
<name>A0A060BSV1_9BACT</name>
<dbReference type="PANTHER" id="PTHR32282">
    <property type="entry name" value="BINDING PROTEIN TRANSPEPTIDASE, PUTATIVE-RELATED"/>
    <property type="match status" value="1"/>
</dbReference>
<dbReference type="Pfam" id="PF00905">
    <property type="entry name" value="Transpeptidase"/>
    <property type="match status" value="1"/>
</dbReference>
<proteinExistence type="predicted"/>
<feature type="domain" description="Penicillin-binding protein transpeptidase" evidence="3">
    <location>
        <begin position="49"/>
        <end position="145"/>
    </location>
</feature>
<dbReference type="InterPro" id="IPR001460">
    <property type="entry name" value="PCN-bd_Tpept"/>
</dbReference>
<dbReference type="EMBL" id="KF120202">
    <property type="protein sequence ID" value="AIA87473.1"/>
    <property type="molecule type" value="Genomic_DNA"/>
</dbReference>
<dbReference type="GO" id="GO:0008955">
    <property type="term" value="F:peptidoglycan glycosyltransferase activity"/>
    <property type="evidence" value="ECO:0007669"/>
    <property type="project" value="TreeGrafter"/>
</dbReference>
<dbReference type="InterPro" id="IPR012338">
    <property type="entry name" value="Beta-lactam/transpept-like"/>
</dbReference>
<evidence type="ECO:0000313" key="4">
    <source>
        <dbReference type="EMBL" id="AIA87473.1"/>
    </source>
</evidence>
<dbReference type="SUPFAM" id="SSF56601">
    <property type="entry name" value="beta-lactamase/transpeptidase-like"/>
    <property type="match status" value="1"/>
</dbReference>
<dbReference type="GO" id="GO:0030288">
    <property type="term" value="C:outer membrane-bounded periplasmic space"/>
    <property type="evidence" value="ECO:0007669"/>
    <property type="project" value="TreeGrafter"/>
</dbReference>
<dbReference type="AlphaFoldDB" id="A0A060BSV1"/>
<evidence type="ECO:0000256" key="1">
    <source>
        <dbReference type="ARBA" id="ARBA00022676"/>
    </source>
</evidence>